<keyword evidence="1" id="KW-0175">Coiled coil</keyword>
<evidence type="ECO:0000256" key="1">
    <source>
        <dbReference type="SAM" id="Coils"/>
    </source>
</evidence>
<dbReference type="Gene3D" id="1.20.1170.10">
    <property type="match status" value="1"/>
</dbReference>
<dbReference type="AlphaFoldDB" id="A0A383RR05"/>
<dbReference type="SUPFAM" id="SSF58100">
    <property type="entry name" value="Bacterial hemolysins"/>
    <property type="match status" value="1"/>
</dbReference>
<gene>
    <name evidence="2" type="ORF">CCOS865_01121</name>
</gene>
<dbReference type="CDD" id="cd22657">
    <property type="entry name" value="ClyA_XaxA-like"/>
    <property type="match status" value="1"/>
</dbReference>
<accession>A0A383RR05</accession>
<protein>
    <recommendedName>
        <fullName evidence="4">Binary cytotoxin component</fullName>
    </recommendedName>
</protein>
<dbReference type="Proteomes" id="UP000263595">
    <property type="component" value="Unassembled WGS sequence"/>
</dbReference>
<feature type="coiled-coil region" evidence="1">
    <location>
        <begin position="227"/>
        <end position="297"/>
    </location>
</feature>
<keyword evidence="3" id="KW-1185">Reference proteome</keyword>
<evidence type="ECO:0000313" key="2">
    <source>
        <dbReference type="EMBL" id="SYX88881.1"/>
    </source>
</evidence>
<evidence type="ECO:0000313" key="3">
    <source>
        <dbReference type="Proteomes" id="UP000263595"/>
    </source>
</evidence>
<sequence length="381" mass="43053">MNPRALSFQEQQLKAIVLPGALIGAMDDRNGEGQAGLILTVESRQTINDYSLRMLDLPADHLQTTRWLGYTHITEPELTPDRMLALFKRLRAHGQAWSQLDRTARAVTLQLDAHAGQVEACGAQVVQLVARTRALGAHRPSWDSLRDAPDVPLDEHDRRLVGSMAGQLIQLHGLIDDFDLQLDGVRMGFERFRDEARFKLRPEVLEKCRAAERFAQAPDGENLAWELASLDEDIRAVRGDYERYSRQSSIGWAGGPFGALVSSSIYGPKAKAARAELQRLEQRRSEVSRRLSEFRRVEGRVQEVNSNMGQLEFDLWDVVLAAGHLHTAWQTIEAYLESAAGHLGKMNTRQQLAVFIYYFRQFLAQWAGIREHGLEMAKVFN</sequence>
<evidence type="ECO:0008006" key="4">
    <source>
        <dbReference type="Google" id="ProtNLM"/>
    </source>
</evidence>
<name>A0A383RR05_9PSED</name>
<reference evidence="3" key="1">
    <citation type="submission" date="2018-08" db="EMBL/GenBank/DDBJ databases">
        <authorList>
            <person name="Blom J."/>
        </authorList>
    </citation>
    <scope>NUCLEOTIDE SEQUENCE [LARGE SCALE GENOMIC DNA]</scope>
    <source>
        <strain evidence="3">CCOS 865</strain>
    </source>
</reference>
<dbReference type="EMBL" id="UNOZ01000006">
    <property type="protein sequence ID" value="SYX88881.1"/>
    <property type="molecule type" value="Genomic_DNA"/>
</dbReference>
<organism evidence="2 3">
    <name type="scientific">Pseudomonas reidholzensis</name>
    <dbReference type="NCBI Taxonomy" id="1785162"/>
    <lineage>
        <taxon>Bacteria</taxon>
        <taxon>Pseudomonadati</taxon>
        <taxon>Pseudomonadota</taxon>
        <taxon>Gammaproteobacteria</taxon>
        <taxon>Pseudomonadales</taxon>
        <taxon>Pseudomonadaceae</taxon>
        <taxon>Pseudomonas</taxon>
    </lineage>
</organism>
<proteinExistence type="predicted"/>
<dbReference type="NCBIfam" id="NF033928">
    <property type="entry name" value="alph_xenorhab_A"/>
    <property type="match status" value="1"/>
</dbReference>